<accession>A0A0V0QMK9</accession>
<evidence type="ECO:0000313" key="2">
    <source>
        <dbReference type="EMBL" id="KRX03499.1"/>
    </source>
</evidence>
<dbReference type="Pfam" id="PF08373">
    <property type="entry name" value="RAP"/>
    <property type="match status" value="1"/>
</dbReference>
<proteinExistence type="predicted"/>
<organism evidence="2 3">
    <name type="scientific">Pseudocohnilembus persalinus</name>
    <name type="common">Ciliate</name>
    <dbReference type="NCBI Taxonomy" id="266149"/>
    <lineage>
        <taxon>Eukaryota</taxon>
        <taxon>Sar</taxon>
        <taxon>Alveolata</taxon>
        <taxon>Ciliophora</taxon>
        <taxon>Intramacronucleata</taxon>
        <taxon>Oligohymenophorea</taxon>
        <taxon>Scuticociliatia</taxon>
        <taxon>Philasterida</taxon>
        <taxon>Pseudocohnilembidae</taxon>
        <taxon>Pseudocohnilembus</taxon>
    </lineage>
</organism>
<dbReference type="EMBL" id="LDAU01000131">
    <property type="protein sequence ID" value="KRX03499.1"/>
    <property type="molecule type" value="Genomic_DNA"/>
</dbReference>
<dbReference type="InParanoid" id="A0A0V0QMK9"/>
<comment type="caution">
    <text evidence="2">The sequence shown here is derived from an EMBL/GenBank/DDBJ whole genome shotgun (WGS) entry which is preliminary data.</text>
</comment>
<dbReference type="PROSITE" id="PS51286">
    <property type="entry name" value="RAP"/>
    <property type="match status" value="1"/>
</dbReference>
<gene>
    <name evidence="2" type="ORF">PPERSA_02878</name>
</gene>
<evidence type="ECO:0000259" key="1">
    <source>
        <dbReference type="PROSITE" id="PS51286"/>
    </source>
</evidence>
<dbReference type="SMART" id="SM00952">
    <property type="entry name" value="RAP"/>
    <property type="match status" value="1"/>
</dbReference>
<evidence type="ECO:0000313" key="3">
    <source>
        <dbReference type="Proteomes" id="UP000054937"/>
    </source>
</evidence>
<dbReference type="InterPro" id="IPR013584">
    <property type="entry name" value="RAP"/>
</dbReference>
<keyword evidence="3" id="KW-1185">Reference proteome</keyword>
<protein>
    <recommendedName>
        <fullName evidence="1">RAP domain-containing protein</fullName>
    </recommendedName>
</protein>
<name>A0A0V0QMK9_PSEPJ</name>
<reference evidence="2 3" key="1">
    <citation type="journal article" date="2015" name="Sci. Rep.">
        <title>Genome of the facultative scuticociliatosis pathogen Pseudocohnilembus persalinus provides insight into its virulence through horizontal gene transfer.</title>
        <authorList>
            <person name="Xiong J."/>
            <person name="Wang G."/>
            <person name="Cheng J."/>
            <person name="Tian M."/>
            <person name="Pan X."/>
            <person name="Warren A."/>
            <person name="Jiang C."/>
            <person name="Yuan D."/>
            <person name="Miao W."/>
        </authorList>
    </citation>
    <scope>NUCLEOTIDE SEQUENCE [LARGE SCALE GENOMIC DNA]</scope>
    <source>
        <strain evidence="2">36N120E</strain>
    </source>
</reference>
<dbReference type="AlphaFoldDB" id="A0A0V0QMK9"/>
<dbReference type="Proteomes" id="UP000054937">
    <property type="component" value="Unassembled WGS sequence"/>
</dbReference>
<feature type="domain" description="RAP" evidence="1">
    <location>
        <begin position="313"/>
        <end position="374"/>
    </location>
</feature>
<sequence length="376" mass="46105">MQYINQTYIENLIRKKPVLFVQHKDFINYKQQEFELFKQNNRGNKNGKNRQRFTYPYSNLWSVLSELAQMQKIENFQKLIDIKFDLQEQKMLQYKKYLYMSAEKEKINDIQFQQNFYGLAQDIYNEYNITALYFKSAIYQDVLNLINRDNVINCINYILEYLRVEQQNLNDKNLLFIYYLNKNYRKNKKNYNVKQDPYDSEIVEKQNNTLINTQQNYLNTQIQRLFVPFKYIYYLYPNILNKISQENQETYKELFQSQIFKDISLSQSFNSKKSNQENQLINFLKFKMNIEQIQQDHRLDYFEIDAYLPEQNIYIEFNGPSHYEMNSKRLNRKSTILQLIKREIARQKGGRLVSLNYFEWQNMQEEEKIKYFQSML</sequence>